<keyword evidence="5" id="KW-0349">Heme</keyword>
<evidence type="ECO:0000256" key="1">
    <source>
        <dbReference type="ARBA" id="ARBA00000189"/>
    </source>
</evidence>
<evidence type="ECO:0000256" key="6">
    <source>
        <dbReference type="ARBA" id="ARBA00022723"/>
    </source>
</evidence>
<evidence type="ECO:0000256" key="8">
    <source>
        <dbReference type="ARBA" id="ARBA00023004"/>
    </source>
</evidence>
<dbReference type="Pfam" id="PF00141">
    <property type="entry name" value="peroxidase"/>
    <property type="match status" value="1"/>
</dbReference>
<dbReference type="PROSITE" id="PS50873">
    <property type="entry name" value="PEROXIDASE_4"/>
    <property type="match status" value="1"/>
</dbReference>
<dbReference type="EMBL" id="JARVKF010000399">
    <property type="protein sequence ID" value="KAK9417323.1"/>
    <property type="molecule type" value="Genomic_DNA"/>
</dbReference>
<keyword evidence="8" id="KW-0408">Iron</keyword>
<keyword evidence="6" id="KW-0479">Metal-binding</keyword>
<comment type="cofactor">
    <cofactor evidence="2">
        <name>Ca(2+)</name>
        <dbReference type="ChEBI" id="CHEBI:29108"/>
    </cofactor>
</comment>
<dbReference type="PROSITE" id="PS00436">
    <property type="entry name" value="PEROXIDASE_2"/>
    <property type="match status" value="1"/>
</dbReference>
<reference evidence="13 14" key="1">
    <citation type="journal article" date="2024" name="J. Plant Pathol.">
        <title>Sequence and assembly of the genome of Seiridium unicorne, isolate CBS 538.82, causal agent of cypress canker disease.</title>
        <authorList>
            <person name="Scali E."/>
            <person name="Rocca G.D."/>
            <person name="Danti R."/>
            <person name="Garbelotto M."/>
            <person name="Barberini S."/>
            <person name="Baroncelli R."/>
            <person name="Emiliani G."/>
        </authorList>
    </citation>
    <scope>NUCLEOTIDE SEQUENCE [LARGE SCALE GENOMIC DNA]</scope>
    <source>
        <strain evidence="13 14">BM-138-508</strain>
    </source>
</reference>
<keyword evidence="10" id="KW-0732">Signal</keyword>
<comment type="similarity">
    <text evidence="9">Belongs to the peroxidase family.</text>
</comment>
<dbReference type="Gene3D" id="1.10.520.10">
    <property type="match status" value="1"/>
</dbReference>
<evidence type="ECO:0000256" key="7">
    <source>
        <dbReference type="ARBA" id="ARBA00023002"/>
    </source>
</evidence>
<gene>
    <name evidence="13" type="ORF">SUNI508_08903</name>
</gene>
<evidence type="ECO:0000256" key="11">
    <source>
        <dbReference type="SAM" id="MobiDB-lite"/>
    </source>
</evidence>
<keyword evidence="4 10" id="KW-0575">Peroxidase</keyword>
<sequence length="531" mass="56691">MYSSFAVVSLLCAVAAGQTTCPSVWTDVATDMKALFVDSAGAATDDARAAIRLSFHDCFPSACDGSIILANECSDRGENSQMVDICTTLGDMATQYNVSTADIIQLGTALGVSAALGPTMSFKVGRVDSSTANPTGQMPGANDAADTIISDFDAKGFTTTELIALVGAHSAAKNLAGTALDSTVDDLDTNFYTETANGSAPASLQSDINLSNSSTTSSDWTTFGGSLSDWEAAFVPAMEKMGLLGVDESTLTDCSSVVTAAFASKKARAVYFGASRGSSAKRNPRGMAAGASWMARGFSLATDRESERAKPQVSCPAPHHAAPARLWGHAMEHFIQSRSLFRLDLDSYAITKHIAYFFHDSRHLQHSGRKCSPIPRVAGGHPQLAGLKELGPPDIESHSPKIQRRPAPSSELPSPDPIRTTSVSHLRWTTISHNWGQAFSFATPFRIRPSPTHPSHTAFLSRQNAIIPSRISQARLLQLRQQHFPSRHIPPFASDALLWLNPSEAATNFRSTSCLDIIGNGTCQSLRAREI</sequence>
<evidence type="ECO:0000256" key="9">
    <source>
        <dbReference type="RuleBase" id="RU004241"/>
    </source>
</evidence>
<feature type="region of interest" description="Disordered" evidence="11">
    <location>
        <begin position="378"/>
        <end position="418"/>
    </location>
</feature>
<protein>
    <recommendedName>
        <fullName evidence="10">Peroxidase</fullName>
        <ecNumber evidence="10">1.11.1.-</ecNumber>
    </recommendedName>
</protein>
<evidence type="ECO:0000256" key="10">
    <source>
        <dbReference type="RuleBase" id="RU363051"/>
    </source>
</evidence>
<evidence type="ECO:0000256" key="5">
    <source>
        <dbReference type="ARBA" id="ARBA00022617"/>
    </source>
</evidence>
<feature type="signal peptide" evidence="10">
    <location>
        <begin position="1"/>
        <end position="17"/>
    </location>
</feature>
<proteinExistence type="inferred from homology"/>
<dbReference type="SUPFAM" id="SSF48113">
    <property type="entry name" value="Heme-dependent peroxidases"/>
    <property type="match status" value="1"/>
</dbReference>
<dbReference type="EC" id="1.11.1.-" evidence="10"/>
<dbReference type="InterPro" id="IPR010255">
    <property type="entry name" value="Haem_peroxidase_sf"/>
</dbReference>
<dbReference type="InterPro" id="IPR002016">
    <property type="entry name" value="Haem_peroxidase"/>
</dbReference>
<dbReference type="Proteomes" id="UP001408356">
    <property type="component" value="Unassembled WGS sequence"/>
</dbReference>
<feature type="chain" id="PRO_5044976723" description="Peroxidase" evidence="10">
    <location>
        <begin position="18"/>
        <end position="531"/>
    </location>
</feature>
<dbReference type="PANTHER" id="PTHR31517:SF48">
    <property type="entry name" value="PEROXIDASE 16-RELATED"/>
    <property type="match status" value="1"/>
</dbReference>
<dbReference type="Gene3D" id="1.10.420.10">
    <property type="entry name" value="Peroxidase, domain 2"/>
    <property type="match status" value="1"/>
</dbReference>
<evidence type="ECO:0000256" key="3">
    <source>
        <dbReference type="ARBA" id="ARBA00001970"/>
    </source>
</evidence>
<dbReference type="PRINTS" id="PR00458">
    <property type="entry name" value="PEROXIDASE"/>
</dbReference>
<evidence type="ECO:0000259" key="12">
    <source>
        <dbReference type="PROSITE" id="PS50873"/>
    </source>
</evidence>
<evidence type="ECO:0000256" key="4">
    <source>
        <dbReference type="ARBA" id="ARBA00022559"/>
    </source>
</evidence>
<evidence type="ECO:0000256" key="2">
    <source>
        <dbReference type="ARBA" id="ARBA00001913"/>
    </source>
</evidence>
<evidence type="ECO:0000313" key="14">
    <source>
        <dbReference type="Proteomes" id="UP001408356"/>
    </source>
</evidence>
<accession>A0ABR2URM8</accession>
<keyword evidence="14" id="KW-1185">Reference proteome</keyword>
<keyword evidence="7 10" id="KW-0560">Oxidoreductase</keyword>
<name>A0ABR2URM8_9PEZI</name>
<dbReference type="InterPro" id="IPR019794">
    <property type="entry name" value="Peroxidases_AS"/>
</dbReference>
<dbReference type="PANTHER" id="PTHR31517">
    <property type="match status" value="1"/>
</dbReference>
<dbReference type="GO" id="GO:0004601">
    <property type="term" value="F:peroxidase activity"/>
    <property type="evidence" value="ECO:0007669"/>
    <property type="project" value="UniProtKB-KW"/>
</dbReference>
<dbReference type="InterPro" id="IPR000823">
    <property type="entry name" value="Peroxidase_pln"/>
</dbReference>
<comment type="catalytic activity">
    <reaction evidence="1">
        <text>2 a phenolic donor + H2O2 = 2 a phenolic radical donor + 2 H2O</text>
        <dbReference type="Rhea" id="RHEA:56136"/>
        <dbReference type="ChEBI" id="CHEBI:15377"/>
        <dbReference type="ChEBI" id="CHEBI:16240"/>
        <dbReference type="ChEBI" id="CHEBI:139520"/>
        <dbReference type="ChEBI" id="CHEBI:139521"/>
        <dbReference type="EC" id="1.11.1.7"/>
    </reaction>
</comment>
<comment type="caution">
    <text evidence="13">The sequence shown here is derived from an EMBL/GenBank/DDBJ whole genome shotgun (WGS) entry which is preliminary data.</text>
</comment>
<dbReference type="PRINTS" id="PR00461">
    <property type="entry name" value="PLPEROXIDASE"/>
</dbReference>
<feature type="domain" description="Plant heme peroxidase family profile" evidence="12">
    <location>
        <begin position="47"/>
        <end position="286"/>
    </location>
</feature>
<organism evidence="13 14">
    <name type="scientific">Seiridium unicorne</name>
    <dbReference type="NCBI Taxonomy" id="138068"/>
    <lineage>
        <taxon>Eukaryota</taxon>
        <taxon>Fungi</taxon>
        <taxon>Dikarya</taxon>
        <taxon>Ascomycota</taxon>
        <taxon>Pezizomycotina</taxon>
        <taxon>Sordariomycetes</taxon>
        <taxon>Xylariomycetidae</taxon>
        <taxon>Amphisphaeriales</taxon>
        <taxon>Sporocadaceae</taxon>
        <taxon>Seiridium</taxon>
    </lineage>
</organism>
<comment type="cofactor">
    <cofactor evidence="3">
        <name>heme b</name>
        <dbReference type="ChEBI" id="CHEBI:60344"/>
    </cofactor>
</comment>
<evidence type="ECO:0000313" key="13">
    <source>
        <dbReference type="EMBL" id="KAK9417323.1"/>
    </source>
</evidence>